<evidence type="ECO:0000259" key="1">
    <source>
        <dbReference type="Pfam" id="PF14111"/>
    </source>
</evidence>
<dbReference type="PANTHER" id="PTHR31286:SF167">
    <property type="entry name" value="OS09G0268800 PROTEIN"/>
    <property type="match status" value="1"/>
</dbReference>
<comment type="caution">
    <text evidence="2">The sequence shown here is derived from an EMBL/GenBank/DDBJ whole genome shotgun (WGS) entry which is preliminary data.</text>
</comment>
<dbReference type="InterPro" id="IPR025558">
    <property type="entry name" value="DUF4283"/>
</dbReference>
<gene>
    <name evidence="2" type="ORF">G4B88_001561</name>
</gene>
<keyword evidence="3" id="KW-1185">Reference proteome</keyword>
<dbReference type="PANTHER" id="PTHR31286">
    <property type="entry name" value="GLYCINE-RICH CELL WALL STRUCTURAL PROTEIN 1.8-LIKE"/>
    <property type="match status" value="1"/>
</dbReference>
<dbReference type="Proteomes" id="UP000583929">
    <property type="component" value="Unassembled WGS sequence"/>
</dbReference>
<dbReference type="Pfam" id="PF14111">
    <property type="entry name" value="DUF4283"/>
    <property type="match status" value="1"/>
</dbReference>
<name>A0A7J6I1B7_CANSA</name>
<dbReference type="EMBL" id="JAATIQ010000012">
    <property type="protein sequence ID" value="KAF4401367.1"/>
    <property type="molecule type" value="Genomic_DNA"/>
</dbReference>
<dbReference type="AlphaFoldDB" id="A0A7J6I1B7"/>
<feature type="domain" description="DUF4283" evidence="1">
    <location>
        <begin position="37"/>
        <end position="117"/>
    </location>
</feature>
<evidence type="ECO:0000313" key="2">
    <source>
        <dbReference type="EMBL" id="KAF4401367.1"/>
    </source>
</evidence>
<evidence type="ECO:0000313" key="3">
    <source>
        <dbReference type="Proteomes" id="UP000583929"/>
    </source>
</evidence>
<organism evidence="2 3">
    <name type="scientific">Cannabis sativa</name>
    <name type="common">Hemp</name>
    <name type="synonym">Marijuana</name>
    <dbReference type="NCBI Taxonomy" id="3483"/>
    <lineage>
        <taxon>Eukaryota</taxon>
        <taxon>Viridiplantae</taxon>
        <taxon>Streptophyta</taxon>
        <taxon>Embryophyta</taxon>
        <taxon>Tracheophyta</taxon>
        <taxon>Spermatophyta</taxon>
        <taxon>Magnoliopsida</taxon>
        <taxon>eudicotyledons</taxon>
        <taxon>Gunneridae</taxon>
        <taxon>Pentapetalae</taxon>
        <taxon>rosids</taxon>
        <taxon>fabids</taxon>
        <taxon>Rosales</taxon>
        <taxon>Cannabaceae</taxon>
        <taxon>Cannabis</taxon>
    </lineage>
</organism>
<sequence length="511" mass="55953">MALVNAANAPSNGKVISCLEATISLSPSASSIKALSSLCLYGLVVAPMTVDVNHILDFASKIWNKKVVVFELSDVSSRTNRFKLGFECEEDRQWALDNGPWSFRGYTFALRAWLPSVEGSTPSDTFCLWVQIHNLPHEFFSVDNGNRLGGLVGKVIKVELEEDNLSSWNIFLRVLVENPTAAISGSGGYRRLGSSSVPRLAGAGTLGKNSVERGPRRGKMLMDRALSGNGQKAQIHWVPKKVADGVLRENVENGNMSIDILNGKGKSPAQLPISKELTVGVKEAYPLVLNKVTAVEKPLDIEKALSVTVNLSSGNVVGPIGPKDGSKALKSGHVGKSCGLLGLGREGHMEIVEKSEGPKDNHNDGSILTKSKLKRKRPGEMEKRPIAINEKFDENMGSLQPRPKSVRRLVVPSFDEETALSQFFNAQEELLHDLKHFGKLDLYEIKKIGGDIGVPTASDTNERTTPFKKRNFEGSASLCTRPHKTIRTHPDVVRDFPWDTKEKDRESKTVV</sequence>
<reference evidence="2 3" key="1">
    <citation type="journal article" date="2020" name="bioRxiv">
        <title>Sequence and annotation of 42 cannabis genomes reveals extensive copy number variation in cannabinoid synthesis and pathogen resistance genes.</title>
        <authorList>
            <person name="Mckernan K.J."/>
            <person name="Helbert Y."/>
            <person name="Kane L.T."/>
            <person name="Ebling H."/>
            <person name="Zhang L."/>
            <person name="Liu B."/>
            <person name="Eaton Z."/>
            <person name="Mclaughlin S."/>
            <person name="Kingan S."/>
            <person name="Baybayan P."/>
            <person name="Concepcion G."/>
            <person name="Jordan M."/>
            <person name="Riva A."/>
            <person name="Barbazuk W."/>
            <person name="Harkins T."/>
        </authorList>
    </citation>
    <scope>NUCLEOTIDE SEQUENCE [LARGE SCALE GENOMIC DNA]</scope>
    <source>
        <strain evidence="3">cv. Jamaican Lion 4</strain>
        <tissue evidence="2">Leaf</tissue>
    </source>
</reference>
<accession>A0A7J6I1B7</accession>
<dbReference type="InterPro" id="IPR040256">
    <property type="entry name" value="At4g02000-like"/>
</dbReference>
<proteinExistence type="predicted"/>
<protein>
    <recommendedName>
        <fullName evidence="1">DUF4283 domain-containing protein</fullName>
    </recommendedName>
</protein>